<keyword evidence="3" id="KW-0460">Magnesium</keyword>
<protein>
    <submittedName>
        <fullName evidence="5">Mandelate racemase/muconate lactonizing enzyme family protein</fullName>
    </submittedName>
</protein>
<accession>A0A3B0CBQ5</accession>
<keyword evidence="6" id="KW-1185">Reference proteome</keyword>
<dbReference type="PROSITE" id="PS51318">
    <property type="entry name" value="TAT"/>
    <property type="match status" value="1"/>
</dbReference>
<dbReference type="GO" id="GO:0016854">
    <property type="term" value="F:racemase and epimerase activity"/>
    <property type="evidence" value="ECO:0007669"/>
    <property type="project" value="UniProtKB-ARBA"/>
</dbReference>
<dbReference type="GO" id="GO:0016052">
    <property type="term" value="P:carbohydrate catabolic process"/>
    <property type="evidence" value="ECO:0007669"/>
    <property type="project" value="TreeGrafter"/>
</dbReference>
<dbReference type="AlphaFoldDB" id="A0A3B0CBQ5"/>
<dbReference type="RefSeq" id="WP_120710540.1">
    <property type="nucleotide sequence ID" value="NZ_RBCJ01000001.1"/>
</dbReference>
<dbReference type="Gene3D" id="3.20.20.120">
    <property type="entry name" value="Enolase-like C-terminal domain"/>
    <property type="match status" value="1"/>
</dbReference>
<feature type="domain" description="Mandelate racemase/muconate lactonizing enzyme C-terminal" evidence="4">
    <location>
        <begin position="179"/>
        <end position="282"/>
    </location>
</feature>
<dbReference type="SFLD" id="SFLDS00001">
    <property type="entry name" value="Enolase"/>
    <property type="match status" value="1"/>
</dbReference>
<dbReference type="OrthoDB" id="9796450at2"/>
<dbReference type="InterPro" id="IPR006311">
    <property type="entry name" value="TAT_signal"/>
</dbReference>
<dbReference type="InterPro" id="IPR013342">
    <property type="entry name" value="Mandelate_racemase_C"/>
</dbReference>
<dbReference type="Pfam" id="PF02746">
    <property type="entry name" value="MR_MLE_N"/>
    <property type="match status" value="1"/>
</dbReference>
<dbReference type="InterPro" id="IPR019546">
    <property type="entry name" value="TAT_signal_bac_arc"/>
</dbReference>
<evidence type="ECO:0000256" key="1">
    <source>
        <dbReference type="ARBA" id="ARBA00001946"/>
    </source>
</evidence>
<dbReference type="InterPro" id="IPR013341">
    <property type="entry name" value="Mandelate_racemase_N_dom"/>
</dbReference>
<evidence type="ECO:0000256" key="2">
    <source>
        <dbReference type="ARBA" id="ARBA00022723"/>
    </source>
</evidence>
<dbReference type="GO" id="GO:0009063">
    <property type="term" value="P:amino acid catabolic process"/>
    <property type="evidence" value="ECO:0007669"/>
    <property type="project" value="InterPro"/>
</dbReference>
<comment type="caution">
    <text evidence="5">The sequence shown here is derived from an EMBL/GenBank/DDBJ whole genome shotgun (WGS) entry which is preliminary data.</text>
</comment>
<dbReference type="SUPFAM" id="SSF54826">
    <property type="entry name" value="Enolase N-terminal domain-like"/>
    <property type="match status" value="1"/>
</dbReference>
<dbReference type="InterPro" id="IPR029065">
    <property type="entry name" value="Enolase_C-like"/>
</dbReference>
<dbReference type="SUPFAM" id="SSF51604">
    <property type="entry name" value="Enolase C-terminal domain-like"/>
    <property type="match status" value="1"/>
</dbReference>
<evidence type="ECO:0000259" key="4">
    <source>
        <dbReference type="SMART" id="SM00922"/>
    </source>
</evidence>
<dbReference type="PANTHER" id="PTHR13794:SF58">
    <property type="entry name" value="MITOCHONDRIAL ENOLASE SUPERFAMILY MEMBER 1"/>
    <property type="match status" value="1"/>
</dbReference>
<dbReference type="NCBIfam" id="TIGR01409">
    <property type="entry name" value="TAT_signal_seq"/>
    <property type="match status" value="1"/>
</dbReference>
<dbReference type="PANTHER" id="PTHR13794">
    <property type="entry name" value="ENOLASE SUPERFAMILY, MANDELATE RACEMASE"/>
    <property type="match status" value="1"/>
</dbReference>
<dbReference type="InterPro" id="IPR029017">
    <property type="entry name" value="Enolase-like_N"/>
</dbReference>
<dbReference type="SMART" id="SM00922">
    <property type="entry name" value="MR_MLE"/>
    <property type="match status" value="1"/>
</dbReference>
<evidence type="ECO:0000256" key="3">
    <source>
        <dbReference type="ARBA" id="ARBA00022842"/>
    </source>
</evidence>
<dbReference type="InterPro" id="IPR018110">
    <property type="entry name" value="Mandel_Rmase/mucon_lact_enz_CS"/>
</dbReference>
<comment type="cofactor">
    <cofactor evidence="1">
        <name>Mg(2+)</name>
        <dbReference type="ChEBI" id="CHEBI:18420"/>
    </cofactor>
</comment>
<dbReference type="Gene3D" id="3.30.390.10">
    <property type="entry name" value="Enolase-like, N-terminal domain"/>
    <property type="match status" value="1"/>
</dbReference>
<dbReference type="PROSITE" id="PS00909">
    <property type="entry name" value="MR_MLE_2"/>
    <property type="match status" value="1"/>
</dbReference>
<dbReference type="InterPro" id="IPR046945">
    <property type="entry name" value="RHMD-like"/>
</dbReference>
<evidence type="ECO:0000313" key="6">
    <source>
        <dbReference type="Proteomes" id="UP000276603"/>
    </source>
</evidence>
<keyword evidence="2" id="KW-0479">Metal-binding</keyword>
<evidence type="ECO:0000313" key="5">
    <source>
        <dbReference type="EMBL" id="RKN83333.1"/>
    </source>
</evidence>
<sequence>MISRRKFLKATAAASIVGGIPWYGHSLKSLAEGSSLEEKITESVKRAIISPVTIEEVQLYSFESLLVLKVSDTSGLTGVTICNARMQKLVSLLKNMVVPFFVGKDARDVAHLVNGILRDGSNYKYAGMPFWNCVGSLEIAIWDLLGNLGEVSVNQFLGHPMRTEVPIYLSSLTRSNSAEEETRNIVKYQELTGASAVKLKVGGRLKNTPRDRERTQKFIPMVRRTMGDDFTIYADANGSYSIEEAKEIIRFLEDYGVEILEEPCYWQDYKSNAAIKKELTTMKLAGGEQDSSYHQFKAICEDKVYDILQPDVYYNGGIVRALKIAHMANTLKKGFAPHSPKADPLFAPFSQLATVAPVLTGFQEYPLRGSEKQKSWFGPKIIPDKGVLPLLKGNGLGIRYDRGIWPKAQKI</sequence>
<dbReference type="EMBL" id="RBCJ01000001">
    <property type="protein sequence ID" value="RKN83333.1"/>
    <property type="molecule type" value="Genomic_DNA"/>
</dbReference>
<dbReference type="InterPro" id="IPR036849">
    <property type="entry name" value="Enolase-like_C_sf"/>
</dbReference>
<dbReference type="GO" id="GO:0016836">
    <property type="term" value="F:hydro-lyase activity"/>
    <property type="evidence" value="ECO:0007669"/>
    <property type="project" value="TreeGrafter"/>
</dbReference>
<proteinExistence type="predicted"/>
<dbReference type="Pfam" id="PF13378">
    <property type="entry name" value="MR_MLE_C"/>
    <property type="match status" value="1"/>
</dbReference>
<dbReference type="Proteomes" id="UP000276603">
    <property type="component" value="Unassembled WGS sequence"/>
</dbReference>
<reference evidence="5 6" key="1">
    <citation type="submission" date="2018-10" db="EMBL/GenBank/DDBJ databases">
        <title>Ulvibacterium marinum gen. nov., sp. nov., a novel marine bacterium of the family Flavobacteriaceae, isolated from a culture of the green alga Ulva prolifera.</title>
        <authorList>
            <person name="Zhang Z."/>
        </authorList>
    </citation>
    <scope>NUCLEOTIDE SEQUENCE [LARGE SCALE GENOMIC DNA]</scope>
    <source>
        <strain evidence="5 6">CCMM003</strain>
    </source>
</reference>
<name>A0A3B0CBQ5_9FLAO</name>
<gene>
    <name evidence="5" type="ORF">D7Z94_05780</name>
</gene>
<organism evidence="5 6">
    <name type="scientific">Ulvibacterium marinum</name>
    <dbReference type="NCBI Taxonomy" id="2419782"/>
    <lineage>
        <taxon>Bacteria</taxon>
        <taxon>Pseudomonadati</taxon>
        <taxon>Bacteroidota</taxon>
        <taxon>Flavobacteriia</taxon>
        <taxon>Flavobacteriales</taxon>
        <taxon>Flavobacteriaceae</taxon>
        <taxon>Ulvibacterium</taxon>
    </lineage>
</organism>
<dbReference type="CDD" id="cd03316">
    <property type="entry name" value="MR_like"/>
    <property type="match status" value="1"/>
</dbReference>
<dbReference type="GO" id="GO:0000287">
    <property type="term" value="F:magnesium ion binding"/>
    <property type="evidence" value="ECO:0007669"/>
    <property type="project" value="TreeGrafter"/>
</dbReference>